<protein>
    <recommendedName>
        <fullName evidence="2">N-acetylmuramoyl-L-alanine amidase</fullName>
        <ecNumber evidence="2">3.5.1.28</ecNumber>
    </recommendedName>
</protein>
<feature type="domain" description="N-acetylmuramoyl-L-alanine amidase" evidence="5">
    <location>
        <begin position="8"/>
        <end position="141"/>
    </location>
</feature>
<evidence type="ECO:0000256" key="3">
    <source>
        <dbReference type="ARBA" id="ARBA00022801"/>
    </source>
</evidence>
<keyword evidence="3" id="KW-0378">Hydrolase</keyword>
<organism evidence="6 7">
    <name type="scientific">Tateyamaria omphalii</name>
    <dbReference type="NCBI Taxonomy" id="299262"/>
    <lineage>
        <taxon>Bacteria</taxon>
        <taxon>Pseudomonadati</taxon>
        <taxon>Pseudomonadota</taxon>
        <taxon>Alphaproteobacteria</taxon>
        <taxon>Rhodobacterales</taxon>
        <taxon>Roseobacteraceae</taxon>
        <taxon>Tateyamaria</taxon>
    </lineage>
</organism>
<keyword evidence="4" id="KW-0961">Cell wall biogenesis/degradation</keyword>
<evidence type="ECO:0000313" key="7">
    <source>
        <dbReference type="Proteomes" id="UP000186336"/>
    </source>
</evidence>
<dbReference type="GO" id="GO:0009253">
    <property type="term" value="P:peptidoglycan catabolic process"/>
    <property type="evidence" value="ECO:0007669"/>
    <property type="project" value="InterPro"/>
</dbReference>
<comment type="catalytic activity">
    <reaction evidence="1">
        <text>Hydrolyzes the link between N-acetylmuramoyl residues and L-amino acid residues in certain cell-wall glycopeptides.</text>
        <dbReference type="EC" id="3.5.1.28"/>
    </reaction>
</comment>
<dbReference type="GO" id="GO:0071555">
    <property type="term" value="P:cell wall organization"/>
    <property type="evidence" value="ECO:0007669"/>
    <property type="project" value="UniProtKB-KW"/>
</dbReference>
<keyword evidence="7" id="KW-1185">Reference proteome</keyword>
<dbReference type="Pfam" id="PF01510">
    <property type="entry name" value="Amidase_2"/>
    <property type="match status" value="1"/>
</dbReference>
<evidence type="ECO:0000256" key="2">
    <source>
        <dbReference type="ARBA" id="ARBA00011901"/>
    </source>
</evidence>
<dbReference type="SMART" id="SM00644">
    <property type="entry name" value="Ami_2"/>
    <property type="match status" value="1"/>
</dbReference>
<dbReference type="EMBL" id="CP019312">
    <property type="protein sequence ID" value="APX13676.1"/>
    <property type="molecule type" value="Genomic_DNA"/>
</dbReference>
<dbReference type="InterPro" id="IPR051206">
    <property type="entry name" value="NAMLAA_amidase_2"/>
</dbReference>
<dbReference type="GO" id="GO:0008745">
    <property type="term" value="F:N-acetylmuramoyl-L-alanine amidase activity"/>
    <property type="evidence" value="ECO:0007669"/>
    <property type="project" value="UniProtKB-EC"/>
</dbReference>
<dbReference type="GO" id="GO:0019867">
    <property type="term" value="C:outer membrane"/>
    <property type="evidence" value="ECO:0007669"/>
    <property type="project" value="TreeGrafter"/>
</dbReference>
<dbReference type="InterPro" id="IPR002502">
    <property type="entry name" value="Amidase_domain"/>
</dbReference>
<name>A0A1P8N021_9RHOB</name>
<dbReference type="OrthoDB" id="9794842at2"/>
<dbReference type="Proteomes" id="UP000186336">
    <property type="component" value="Chromosome"/>
</dbReference>
<accession>A0A1P8N021</accession>
<dbReference type="InterPro" id="IPR036505">
    <property type="entry name" value="Amidase/PGRP_sf"/>
</dbReference>
<proteinExistence type="predicted"/>
<evidence type="ECO:0000313" key="6">
    <source>
        <dbReference type="EMBL" id="APX13676.1"/>
    </source>
</evidence>
<dbReference type="EC" id="3.5.1.28" evidence="2"/>
<dbReference type="PANTHER" id="PTHR30417">
    <property type="entry name" value="N-ACETYLMURAMOYL-L-ALANINE AMIDASE AMID"/>
    <property type="match status" value="1"/>
</dbReference>
<sequence length="224" mass="24507">MIVHRHPSPNCGVRRDGLRPSHVVLHYTAMATAEEAIARLCDPAAEVSAHYVICKTGRVTQLVPEGLRAWHAGAGEWQGLRDINSRSIGIELDNDGQGPFSLELMNSLEWLLGRVLKGWDISPMNVIGHSDMAPGRKFDPGPWFDWARLEACGLAGRRGCDSGPEGPDLVRFATLAKRAGYTADADAETLLAAVRLRYRSFKTGPIEPEDYTPIGHAALWTSVL</sequence>
<evidence type="ECO:0000259" key="5">
    <source>
        <dbReference type="SMART" id="SM00644"/>
    </source>
</evidence>
<dbReference type="GO" id="GO:0009254">
    <property type="term" value="P:peptidoglycan turnover"/>
    <property type="evidence" value="ECO:0007669"/>
    <property type="project" value="TreeGrafter"/>
</dbReference>
<dbReference type="SUPFAM" id="SSF55846">
    <property type="entry name" value="N-acetylmuramoyl-L-alanine amidase-like"/>
    <property type="match status" value="1"/>
</dbReference>
<dbReference type="Gene3D" id="3.40.80.10">
    <property type="entry name" value="Peptidoglycan recognition protein-like"/>
    <property type="match status" value="1"/>
</dbReference>
<gene>
    <name evidence="6" type="ORF">BWR18_03970</name>
</gene>
<reference evidence="6 7" key="1">
    <citation type="submission" date="2017-01" db="EMBL/GenBank/DDBJ databases">
        <title>Complete genome of Tateyamaria omphalii DOK1-4 isolated from seawater in Dokdo.</title>
        <authorList>
            <person name="Kim J.H."/>
            <person name="Chi W.-J."/>
        </authorList>
    </citation>
    <scope>NUCLEOTIDE SEQUENCE [LARGE SCALE GENOMIC DNA]</scope>
    <source>
        <strain evidence="6 7">DOK1-4</strain>
    </source>
</reference>
<dbReference type="PANTHER" id="PTHR30417:SF1">
    <property type="entry name" value="N-ACETYLMURAMOYL-L-ALANINE AMIDASE AMID"/>
    <property type="match status" value="1"/>
</dbReference>
<evidence type="ECO:0000256" key="1">
    <source>
        <dbReference type="ARBA" id="ARBA00001561"/>
    </source>
</evidence>
<evidence type="ECO:0000256" key="4">
    <source>
        <dbReference type="ARBA" id="ARBA00023316"/>
    </source>
</evidence>
<dbReference type="STRING" id="299262.BWR18_03970"/>
<dbReference type="KEGG" id="tom:BWR18_03970"/>
<dbReference type="CDD" id="cd06583">
    <property type="entry name" value="PGRP"/>
    <property type="match status" value="1"/>
</dbReference>
<dbReference type="AlphaFoldDB" id="A0A1P8N021"/>